<name>A0ABT1Y0F7_9FIRM</name>
<protein>
    <recommendedName>
        <fullName evidence="4">Threonine synthase</fullName>
        <ecNumber evidence="4">4.2.3.1</ecNumber>
    </recommendedName>
</protein>
<organism evidence="7 8">
    <name type="scientific">Dehalobacterium formicoaceticum</name>
    <dbReference type="NCBI Taxonomy" id="51515"/>
    <lineage>
        <taxon>Bacteria</taxon>
        <taxon>Bacillati</taxon>
        <taxon>Bacillota</taxon>
        <taxon>Clostridia</taxon>
        <taxon>Eubacteriales</taxon>
        <taxon>Peptococcaceae</taxon>
        <taxon>Dehalobacterium</taxon>
    </lineage>
</organism>
<dbReference type="InterPro" id="IPR037158">
    <property type="entry name" value="Thr_synth_N_sf"/>
</dbReference>
<dbReference type="CDD" id="cd01560">
    <property type="entry name" value="Thr-synth_2"/>
    <property type="match status" value="1"/>
</dbReference>
<dbReference type="SUPFAM" id="SSF53686">
    <property type="entry name" value="Tryptophan synthase beta subunit-like PLP-dependent enzymes"/>
    <property type="match status" value="1"/>
</dbReference>
<feature type="domain" description="Tryptophan synthase beta chain-like PALP" evidence="5">
    <location>
        <begin position="99"/>
        <end position="337"/>
    </location>
</feature>
<dbReference type="PANTHER" id="PTHR43515">
    <property type="entry name" value="THREONINE SYNTHASE-LIKE 1"/>
    <property type="match status" value="1"/>
</dbReference>
<dbReference type="Pfam" id="PF14821">
    <property type="entry name" value="Thr_synth_N"/>
    <property type="match status" value="1"/>
</dbReference>
<proteinExistence type="inferred from homology"/>
<dbReference type="Pfam" id="PF00291">
    <property type="entry name" value="PALP"/>
    <property type="match status" value="1"/>
</dbReference>
<evidence type="ECO:0000259" key="5">
    <source>
        <dbReference type="Pfam" id="PF00291"/>
    </source>
</evidence>
<dbReference type="NCBIfam" id="TIGR00260">
    <property type="entry name" value="thrC"/>
    <property type="match status" value="1"/>
</dbReference>
<evidence type="ECO:0000256" key="3">
    <source>
        <dbReference type="ARBA" id="ARBA00022898"/>
    </source>
</evidence>
<dbReference type="RefSeq" id="WP_257911977.1">
    <property type="nucleotide sequence ID" value="NZ_JANPWE010000001.1"/>
</dbReference>
<evidence type="ECO:0000313" key="7">
    <source>
        <dbReference type="EMBL" id="MCR6544335.1"/>
    </source>
</evidence>
<feature type="domain" description="Threonine synthase N-terminal" evidence="6">
    <location>
        <begin position="2"/>
        <end position="78"/>
    </location>
</feature>
<evidence type="ECO:0000256" key="2">
    <source>
        <dbReference type="ARBA" id="ARBA00005517"/>
    </source>
</evidence>
<dbReference type="InterPro" id="IPR029144">
    <property type="entry name" value="Thr_synth_N"/>
</dbReference>
<sequence length="498" mass="55562">MYISSRGNFHPVTASEAICLGMAPGGGLFVPEKVPVLNEKTISDMAGQRYGEIAQTILELYLDDFSGEEIKEIVAQSYNQENFDHPDIAPVVKLDQHTFILELWHGPTAAFKDMALQIMPRLLAKSVQKRGSAQEVIIPVATSGDTGKAALEGFKNVPGVKIIVFYPHGGVSRVQELQMTTAEGDNVAVVAVKGNFDDCQTAVKKLFTDPEFNSLFAAHQMTFSSANSINWGRLLPQIIYYFWSYSQLMHRGEISPGEKINVVVPTGNFGNILACYYAFLMGLPVDKLICASNENKVLTDVIGTGTYNRQRTFYKTISPSMDILISSNFERFLFEITGHDEDKISLWYQQLQDQGAFQVEDIYRAKWQEFLLGGFATDEETKREIKTTFTASGYVLDTHTGAGVAVYRDYVEKSGDRRKTIIDATANPYKFNRAVLEAISGQDLSGQKDEFAILEELHQVTKMPIHSALKDLDQRPVRHQRVIEKDQLGTAVKDILGI</sequence>
<keyword evidence="7" id="KW-0456">Lyase</keyword>
<dbReference type="InterPro" id="IPR001926">
    <property type="entry name" value="TrpB-like_PALP"/>
</dbReference>
<evidence type="ECO:0000256" key="4">
    <source>
        <dbReference type="NCBIfam" id="TIGR00260"/>
    </source>
</evidence>
<evidence type="ECO:0000256" key="1">
    <source>
        <dbReference type="ARBA" id="ARBA00001933"/>
    </source>
</evidence>
<evidence type="ECO:0000313" key="8">
    <source>
        <dbReference type="Proteomes" id="UP001524944"/>
    </source>
</evidence>
<dbReference type="Gene3D" id="3.40.50.1100">
    <property type="match status" value="2"/>
</dbReference>
<evidence type="ECO:0000259" key="6">
    <source>
        <dbReference type="Pfam" id="PF14821"/>
    </source>
</evidence>
<comment type="similarity">
    <text evidence="2">Belongs to the threonine synthase family.</text>
</comment>
<reference evidence="7 8" key="1">
    <citation type="submission" date="2022-08" db="EMBL/GenBank/DDBJ databases">
        <title>Proteogenomics of the novel Dehalobacterium formicoaceticum strain EZ94 highlights a key role of methyltransferases during anaerobic dichloromethane degradation.</title>
        <authorList>
            <person name="Wasmund K."/>
        </authorList>
    </citation>
    <scope>NUCLEOTIDE SEQUENCE [LARGE SCALE GENOMIC DNA]</scope>
    <source>
        <strain evidence="7 8">EZ94</strain>
    </source>
</reference>
<comment type="cofactor">
    <cofactor evidence="1">
        <name>pyridoxal 5'-phosphate</name>
        <dbReference type="ChEBI" id="CHEBI:597326"/>
    </cofactor>
</comment>
<dbReference type="InterPro" id="IPR004450">
    <property type="entry name" value="Thr_synthase-like"/>
</dbReference>
<accession>A0ABT1Y0F7</accession>
<dbReference type="InterPro" id="IPR036052">
    <property type="entry name" value="TrpB-like_PALP_sf"/>
</dbReference>
<keyword evidence="3" id="KW-0663">Pyridoxal phosphate</keyword>
<dbReference type="Pfam" id="PF24857">
    <property type="entry name" value="THR4_C"/>
    <property type="match status" value="1"/>
</dbReference>
<keyword evidence="8" id="KW-1185">Reference proteome</keyword>
<gene>
    <name evidence="7" type="primary">thrC</name>
    <name evidence="7" type="ORF">NVS47_02205</name>
</gene>
<dbReference type="PANTHER" id="PTHR43515:SF1">
    <property type="entry name" value="THREONINE SYNTHASE-LIKE 1"/>
    <property type="match status" value="1"/>
</dbReference>
<dbReference type="EMBL" id="JANPWE010000001">
    <property type="protein sequence ID" value="MCR6544335.1"/>
    <property type="molecule type" value="Genomic_DNA"/>
</dbReference>
<dbReference type="EC" id="4.2.3.1" evidence="4"/>
<dbReference type="Proteomes" id="UP001524944">
    <property type="component" value="Unassembled WGS sequence"/>
</dbReference>
<dbReference type="GO" id="GO:0004795">
    <property type="term" value="F:threonine synthase activity"/>
    <property type="evidence" value="ECO:0007669"/>
    <property type="project" value="UniProtKB-EC"/>
</dbReference>
<dbReference type="Gene3D" id="3.90.1380.10">
    <property type="entry name" value="Threonine synthase, N-terminal domain"/>
    <property type="match status" value="1"/>
</dbReference>
<comment type="caution">
    <text evidence="7">The sequence shown here is derived from an EMBL/GenBank/DDBJ whole genome shotgun (WGS) entry which is preliminary data.</text>
</comment>